<dbReference type="Proteomes" id="UP000450012">
    <property type="component" value="Unassembled WGS sequence"/>
</dbReference>
<comment type="caution">
    <text evidence="1">The sequence shown here is derived from an EMBL/GenBank/DDBJ whole genome shotgun (WGS) entry which is preliminary data.</text>
</comment>
<evidence type="ECO:0000313" key="2">
    <source>
        <dbReference type="Proteomes" id="UP000450012"/>
    </source>
</evidence>
<reference evidence="1 2" key="1">
    <citation type="submission" date="2019-12" db="EMBL/GenBank/DDBJ databases">
        <title>Novel species isolated from a subtropical stream in China.</title>
        <authorList>
            <person name="Lu H."/>
        </authorList>
    </citation>
    <scope>NUCLEOTIDE SEQUENCE [LARGE SCALE GENOMIC DNA]</scope>
    <source>
        <strain evidence="1 2">FT55W</strain>
    </source>
</reference>
<gene>
    <name evidence="1" type="ORF">GTP45_13445</name>
</gene>
<proteinExistence type="predicted"/>
<keyword evidence="2" id="KW-1185">Reference proteome</keyword>
<dbReference type="AlphaFoldDB" id="A0A7X4GRJ8"/>
<dbReference type="RefSeq" id="WP_161014396.1">
    <property type="nucleotide sequence ID" value="NZ_WWCK01000004.1"/>
</dbReference>
<dbReference type="EMBL" id="WWCK01000004">
    <property type="protein sequence ID" value="MYM67831.1"/>
    <property type="molecule type" value="Genomic_DNA"/>
</dbReference>
<name>A0A7X4GRJ8_9BURK</name>
<organism evidence="1 2">
    <name type="scientific">Duganella rivi</name>
    <dbReference type="NCBI Taxonomy" id="2666083"/>
    <lineage>
        <taxon>Bacteria</taxon>
        <taxon>Pseudomonadati</taxon>
        <taxon>Pseudomonadota</taxon>
        <taxon>Betaproteobacteria</taxon>
        <taxon>Burkholderiales</taxon>
        <taxon>Oxalobacteraceae</taxon>
        <taxon>Telluria group</taxon>
        <taxon>Duganella</taxon>
    </lineage>
</organism>
<sequence length="78" mass="8366">MSTVTTVIKHRKVKIVVLEQGADIAAHCREGDIAILPDAAGWWIKFVGAGGEVDCYGIPYPSYNEALWSAKAAAEFGT</sequence>
<accession>A0A7X4GRJ8</accession>
<evidence type="ECO:0000313" key="1">
    <source>
        <dbReference type="EMBL" id="MYM67831.1"/>
    </source>
</evidence>
<protein>
    <submittedName>
        <fullName evidence="1">Uncharacterized protein</fullName>
    </submittedName>
</protein>